<dbReference type="EMBL" id="QKZL01000011">
    <property type="protein sequence ID" value="PZX15020.1"/>
    <property type="molecule type" value="Genomic_DNA"/>
</dbReference>
<dbReference type="InterPro" id="IPR050109">
    <property type="entry name" value="HTH-type_TetR-like_transc_reg"/>
</dbReference>
<dbReference type="InterPro" id="IPR036271">
    <property type="entry name" value="Tet_transcr_reg_TetR-rel_C_sf"/>
</dbReference>
<dbReference type="PROSITE" id="PS50977">
    <property type="entry name" value="HTH_TETR_2"/>
    <property type="match status" value="1"/>
</dbReference>
<dbReference type="PANTHER" id="PTHR30055">
    <property type="entry name" value="HTH-TYPE TRANSCRIPTIONAL REGULATOR RUTR"/>
    <property type="match status" value="1"/>
</dbReference>
<dbReference type="PROSITE" id="PS01081">
    <property type="entry name" value="HTH_TETR_1"/>
    <property type="match status" value="1"/>
</dbReference>
<reference evidence="6 7" key="1">
    <citation type="submission" date="2018-06" db="EMBL/GenBank/DDBJ databases">
        <title>Genomic Encyclopedia of Archaeal and Bacterial Type Strains, Phase II (KMG-II): from individual species to whole genera.</title>
        <authorList>
            <person name="Goeker M."/>
        </authorList>
    </citation>
    <scope>NUCLEOTIDE SEQUENCE [LARGE SCALE GENOMIC DNA]</scope>
    <source>
        <strain evidence="6 7">DSM 22009</strain>
    </source>
</reference>
<dbReference type="SUPFAM" id="SSF48498">
    <property type="entry name" value="Tetracyclin repressor-like, C-terminal domain"/>
    <property type="match status" value="1"/>
</dbReference>
<keyword evidence="1" id="KW-0805">Transcription regulation</keyword>
<dbReference type="InterPro" id="IPR023772">
    <property type="entry name" value="DNA-bd_HTH_TetR-type_CS"/>
</dbReference>
<dbReference type="Gene3D" id="1.10.357.10">
    <property type="entry name" value="Tetracycline Repressor, domain 2"/>
    <property type="match status" value="1"/>
</dbReference>
<evidence type="ECO:0000256" key="4">
    <source>
        <dbReference type="PROSITE-ProRule" id="PRU00335"/>
    </source>
</evidence>
<dbReference type="GO" id="GO:0000976">
    <property type="term" value="F:transcription cis-regulatory region binding"/>
    <property type="evidence" value="ECO:0007669"/>
    <property type="project" value="TreeGrafter"/>
</dbReference>
<dbReference type="Pfam" id="PF14246">
    <property type="entry name" value="TetR_C_7"/>
    <property type="match status" value="1"/>
</dbReference>
<feature type="DNA-binding region" description="H-T-H motif" evidence="4">
    <location>
        <begin position="47"/>
        <end position="66"/>
    </location>
</feature>
<accession>A0A2W7N4L7</accession>
<evidence type="ECO:0000313" key="6">
    <source>
        <dbReference type="EMBL" id="PZX15020.1"/>
    </source>
</evidence>
<keyword evidence="3" id="KW-0804">Transcription</keyword>
<protein>
    <submittedName>
        <fullName evidence="6">TetR family transcriptional regulator</fullName>
    </submittedName>
</protein>
<dbReference type="PRINTS" id="PR00455">
    <property type="entry name" value="HTHTETR"/>
</dbReference>
<dbReference type="Pfam" id="PF00440">
    <property type="entry name" value="TetR_N"/>
    <property type="match status" value="1"/>
</dbReference>
<dbReference type="InterPro" id="IPR001647">
    <property type="entry name" value="HTH_TetR"/>
</dbReference>
<dbReference type="AlphaFoldDB" id="A0A2W7N4L7"/>
<sequence length="219" mass="24305">MRRMVTAARALGVGMNDESGIRRGRKYQQVLAGARDVFMADGFEGASVDTIAKRAGVSKATLYSYFADKRLLFMEVATCECGKQAAAAFDDLDMDAPPAEALRFAGTHLLGFLLSEFGQKVFRICVAETDRFPELGARFWESGPGLVERTLCRYFSRAKARGELAIDDHCLAAHQFAELCKAELFPRLVFGMQTEFTEAERARVIDGAVEMFLARYATR</sequence>
<evidence type="ECO:0000259" key="5">
    <source>
        <dbReference type="PROSITE" id="PS50977"/>
    </source>
</evidence>
<comment type="caution">
    <text evidence="6">The sequence shown here is derived from an EMBL/GenBank/DDBJ whole genome shotgun (WGS) entry which is preliminary data.</text>
</comment>
<dbReference type="Gene3D" id="1.10.10.60">
    <property type="entry name" value="Homeodomain-like"/>
    <property type="match status" value="1"/>
</dbReference>
<evidence type="ECO:0000256" key="2">
    <source>
        <dbReference type="ARBA" id="ARBA00023125"/>
    </source>
</evidence>
<dbReference type="Proteomes" id="UP000248916">
    <property type="component" value="Unassembled WGS sequence"/>
</dbReference>
<evidence type="ECO:0000313" key="7">
    <source>
        <dbReference type="Proteomes" id="UP000248916"/>
    </source>
</evidence>
<evidence type="ECO:0000256" key="3">
    <source>
        <dbReference type="ARBA" id="ARBA00023163"/>
    </source>
</evidence>
<dbReference type="SUPFAM" id="SSF46689">
    <property type="entry name" value="Homeodomain-like"/>
    <property type="match status" value="1"/>
</dbReference>
<dbReference type="InterPro" id="IPR039536">
    <property type="entry name" value="TetR_C_Proteobacteria"/>
</dbReference>
<dbReference type="InterPro" id="IPR009057">
    <property type="entry name" value="Homeodomain-like_sf"/>
</dbReference>
<keyword evidence="7" id="KW-1185">Reference proteome</keyword>
<keyword evidence="2 4" id="KW-0238">DNA-binding</keyword>
<name>A0A2W7N4L7_9RHOB</name>
<dbReference type="FunFam" id="1.10.10.60:FF:000141">
    <property type="entry name" value="TetR family transcriptional regulator"/>
    <property type="match status" value="1"/>
</dbReference>
<gene>
    <name evidence="6" type="ORF">LX81_02608</name>
</gene>
<feature type="domain" description="HTH tetR-type" evidence="5">
    <location>
        <begin position="24"/>
        <end position="84"/>
    </location>
</feature>
<organism evidence="6 7">
    <name type="scientific">Palleronia aestuarii</name>
    <dbReference type="NCBI Taxonomy" id="568105"/>
    <lineage>
        <taxon>Bacteria</taxon>
        <taxon>Pseudomonadati</taxon>
        <taxon>Pseudomonadota</taxon>
        <taxon>Alphaproteobacteria</taxon>
        <taxon>Rhodobacterales</taxon>
        <taxon>Roseobacteraceae</taxon>
        <taxon>Palleronia</taxon>
    </lineage>
</organism>
<proteinExistence type="predicted"/>
<evidence type="ECO:0000256" key="1">
    <source>
        <dbReference type="ARBA" id="ARBA00023015"/>
    </source>
</evidence>
<dbReference type="PANTHER" id="PTHR30055:SF146">
    <property type="entry name" value="HTH-TYPE TRANSCRIPTIONAL DUAL REGULATOR CECR"/>
    <property type="match status" value="1"/>
</dbReference>
<dbReference type="GO" id="GO:0003700">
    <property type="term" value="F:DNA-binding transcription factor activity"/>
    <property type="evidence" value="ECO:0007669"/>
    <property type="project" value="TreeGrafter"/>
</dbReference>